<gene>
    <name evidence="8" type="ORF">AaeL_AAEL008525</name>
</gene>
<keyword evidence="1" id="KW-0479">Metal-binding</keyword>
<dbReference type="PROSITE" id="PS50157">
    <property type="entry name" value="ZINC_FINGER_C2H2_2"/>
    <property type="match status" value="6"/>
</dbReference>
<evidence type="ECO:0000256" key="6">
    <source>
        <dbReference type="SAM" id="MobiDB-lite"/>
    </source>
</evidence>
<dbReference type="GO" id="GO:0005634">
    <property type="term" value="C:nucleus"/>
    <property type="evidence" value="ECO:0007669"/>
    <property type="project" value="UniProtKB-ARBA"/>
</dbReference>
<dbReference type="InterPro" id="IPR013087">
    <property type="entry name" value="Znf_C2H2_type"/>
</dbReference>
<dbReference type="EMBL" id="CH477516">
    <property type="protein sequence ID" value="EAT39670.1"/>
    <property type="molecule type" value="Genomic_DNA"/>
</dbReference>
<feature type="domain" description="C2H2-type" evidence="7">
    <location>
        <begin position="282"/>
        <end position="309"/>
    </location>
</feature>
<dbReference type="PROSITE" id="PS00028">
    <property type="entry name" value="ZINC_FINGER_C2H2_1"/>
    <property type="match status" value="8"/>
</dbReference>
<feature type="domain" description="C2H2-type" evidence="7">
    <location>
        <begin position="141"/>
        <end position="169"/>
    </location>
</feature>
<evidence type="ECO:0000256" key="4">
    <source>
        <dbReference type="ARBA" id="ARBA00022833"/>
    </source>
</evidence>
<evidence type="ECO:0000259" key="7">
    <source>
        <dbReference type="PROSITE" id="PS50157"/>
    </source>
</evidence>
<sequence length="399" mass="46604">MNVMFSYAVTNTEDKHNDIKYEIVDDEQSDGEEDSEQEIDYSKKSSVTQHEKVDFDPIRSKLKRLTKLTTEEKIEIQKYVSTNVKLACDTCSERFTSFYELQKHSLMQHQKRSLIICCKRKFLVSYKFNDHIRYHLNPERFRCFECSKIYPDRSALNRHTQFVHSKASKKVYTCQVCQCTFLTEQNLTIHATIHKETVPDDTDTASTTCSNISKRDGDEIIAKNITLECDTCKEKCDTFLALQRHSMAAHEKQASVYCCGLKFVQKNRLLSHITRHLDPSKFQCKLCDKVMSDLPNLKNHMETHLVPEEAKTFECPHCPKKFVNQTTLNCHVRRHNSRWECDQCDKRFICESLLKDHQSVHTNELNYVCHICGKRCHTNASYRSHLKRHGTKTTAVVNV</sequence>
<dbReference type="STRING" id="7159.Q16YI6"/>
<dbReference type="AlphaFoldDB" id="Q16YI6"/>
<dbReference type="SUPFAM" id="SSF57667">
    <property type="entry name" value="beta-beta-alpha zinc fingers"/>
    <property type="match status" value="4"/>
</dbReference>
<feature type="compositionally biased region" description="Acidic residues" evidence="6">
    <location>
        <begin position="24"/>
        <end position="39"/>
    </location>
</feature>
<dbReference type="PhylomeDB" id="Q16YI6"/>
<dbReference type="Pfam" id="PF00096">
    <property type="entry name" value="zf-C2H2"/>
    <property type="match status" value="2"/>
</dbReference>
<evidence type="ECO:0000256" key="2">
    <source>
        <dbReference type="ARBA" id="ARBA00022737"/>
    </source>
</evidence>
<keyword evidence="3 5" id="KW-0863">Zinc-finger</keyword>
<dbReference type="PANTHER" id="PTHR24379">
    <property type="entry name" value="KRAB AND ZINC FINGER DOMAIN-CONTAINING"/>
    <property type="match status" value="1"/>
</dbReference>
<reference evidence="8" key="2">
    <citation type="journal article" date="2007" name="Science">
        <title>Genome sequence of Aedes aegypti, a major arbovirus vector.</title>
        <authorList>
            <person name="Nene V."/>
            <person name="Wortman J.R."/>
            <person name="Lawson D."/>
            <person name="Haas B."/>
            <person name="Kodira C."/>
            <person name="Tu Z.J."/>
            <person name="Loftus B."/>
            <person name="Xi Z."/>
            <person name="Megy K."/>
            <person name="Grabherr M."/>
            <person name="Ren Q."/>
            <person name="Zdobnov E.M."/>
            <person name="Lobo N.F."/>
            <person name="Campbell K.S."/>
            <person name="Brown S.E."/>
            <person name="Bonaldo M.F."/>
            <person name="Zhu J."/>
            <person name="Sinkins S.P."/>
            <person name="Hogenkamp D.G."/>
            <person name="Amedeo P."/>
            <person name="Arensburger P."/>
            <person name="Atkinson P.W."/>
            <person name="Bidwell S."/>
            <person name="Biedler J."/>
            <person name="Birney E."/>
            <person name="Bruggner R.V."/>
            <person name="Costas J."/>
            <person name="Coy M.R."/>
            <person name="Crabtree J."/>
            <person name="Crawford M."/>
            <person name="Debruyn B."/>
            <person name="Decaprio D."/>
            <person name="Eiglmeier K."/>
            <person name="Eisenstadt E."/>
            <person name="El-Dorry H."/>
            <person name="Gelbart W.M."/>
            <person name="Gomes S.L."/>
            <person name="Hammond M."/>
            <person name="Hannick L.I."/>
            <person name="Hogan J.R."/>
            <person name="Holmes M.H."/>
            <person name="Jaffe D."/>
            <person name="Johnston J.S."/>
            <person name="Kennedy R.C."/>
            <person name="Koo H."/>
            <person name="Kravitz S."/>
            <person name="Kriventseva E.V."/>
            <person name="Kulp D."/>
            <person name="Labutti K."/>
            <person name="Lee E."/>
            <person name="Li S."/>
            <person name="Lovin D.D."/>
            <person name="Mao C."/>
            <person name="Mauceli E."/>
            <person name="Menck C.F."/>
            <person name="Miller J.R."/>
            <person name="Montgomery P."/>
            <person name="Mori A."/>
            <person name="Nascimento A.L."/>
            <person name="Naveira H.F."/>
            <person name="Nusbaum C."/>
            <person name="O'leary S."/>
            <person name="Orvis J."/>
            <person name="Pertea M."/>
            <person name="Quesneville H."/>
            <person name="Reidenbach K.R."/>
            <person name="Rogers Y.H."/>
            <person name="Roth C.W."/>
            <person name="Schneider J.R."/>
            <person name="Schatz M."/>
            <person name="Shumway M."/>
            <person name="Stanke M."/>
            <person name="Stinson E.O."/>
            <person name="Tubio J.M."/>
            <person name="Vanzee J.P."/>
            <person name="Verjovski-Almeida S."/>
            <person name="Werner D."/>
            <person name="White O."/>
            <person name="Wyder S."/>
            <person name="Zeng Q."/>
            <person name="Zhao Q."/>
            <person name="Zhao Y."/>
            <person name="Hill C.A."/>
            <person name="Raikhel A.S."/>
            <person name="Soares M.B."/>
            <person name="Knudson D.L."/>
            <person name="Lee N.H."/>
            <person name="Galagan J."/>
            <person name="Salzberg S.L."/>
            <person name="Paulsen I.T."/>
            <person name="Dimopoulos G."/>
            <person name="Collins F.H."/>
            <person name="Birren B."/>
            <person name="Fraser-Liggett C.M."/>
            <person name="Severson D.W."/>
        </authorList>
    </citation>
    <scope>NUCLEOTIDE SEQUENCE [LARGE SCALE GENOMIC DNA]</scope>
    <source>
        <strain evidence="8">Liverpool</strain>
    </source>
</reference>
<dbReference type="FunFam" id="3.30.160.60:FF:000446">
    <property type="entry name" value="Zinc finger protein"/>
    <property type="match status" value="1"/>
</dbReference>
<dbReference type="Pfam" id="PF13912">
    <property type="entry name" value="zf-C2H2_6"/>
    <property type="match status" value="1"/>
</dbReference>
<dbReference type="Pfam" id="PF13894">
    <property type="entry name" value="zf-C2H2_4"/>
    <property type="match status" value="1"/>
</dbReference>
<feature type="region of interest" description="Disordered" evidence="6">
    <location>
        <begin position="19"/>
        <end position="48"/>
    </location>
</feature>
<organism evidence="8 9">
    <name type="scientific">Aedes aegypti</name>
    <name type="common">Yellowfever mosquito</name>
    <name type="synonym">Culex aegypti</name>
    <dbReference type="NCBI Taxonomy" id="7159"/>
    <lineage>
        <taxon>Eukaryota</taxon>
        <taxon>Metazoa</taxon>
        <taxon>Ecdysozoa</taxon>
        <taxon>Arthropoda</taxon>
        <taxon>Hexapoda</taxon>
        <taxon>Insecta</taxon>
        <taxon>Pterygota</taxon>
        <taxon>Neoptera</taxon>
        <taxon>Endopterygota</taxon>
        <taxon>Diptera</taxon>
        <taxon>Nematocera</taxon>
        <taxon>Culicoidea</taxon>
        <taxon>Culicidae</taxon>
        <taxon>Culicinae</taxon>
        <taxon>Aedini</taxon>
        <taxon>Aedes</taxon>
        <taxon>Stegomyia</taxon>
    </lineage>
</organism>
<name>Q16YI6_AEDAE</name>
<feature type="domain" description="C2H2-type" evidence="7">
    <location>
        <begin position="367"/>
        <end position="394"/>
    </location>
</feature>
<protein>
    <submittedName>
        <fullName evidence="8">AAEL008525-PA</fullName>
    </submittedName>
</protein>
<reference evidence="8" key="3">
    <citation type="submission" date="2012-09" db="EMBL/GenBank/DDBJ databases">
        <authorList>
            <consortium name="VectorBase"/>
        </authorList>
    </citation>
    <scope>NUCLEOTIDE SEQUENCE</scope>
    <source>
        <strain evidence="8">Liverpool</strain>
    </source>
</reference>
<proteinExistence type="predicted"/>
<keyword evidence="2" id="KW-0677">Repeat</keyword>
<evidence type="ECO:0000256" key="1">
    <source>
        <dbReference type="ARBA" id="ARBA00022723"/>
    </source>
</evidence>
<dbReference type="eggNOG" id="KOG1721">
    <property type="taxonomic scope" value="Eukaryota"/>
</dbReference>
<dbReference type="Gene3D" id="3.30.160.60">
    <property type="entry name" value="Classic Zinc Finger"/>
    <property type="match status" value="5"/>
</dbReference>
<dbReference type="HOGENOM" id="CLU_002678_94_13_1"/>
<dbReference type="SMART" id="SM00355">
    <property type="entry name" value="ZnF_C2H2"/>
    <property type="match status" value="9"/>
</dbReference>
<feature type="domain" description="C2H2-type" evidence="7">
    <location>
        <begin position="172"/>
        <end position="199"/>
    </location>
</feature>
<dbReference type="PaxDb" id="7159-AAEL018158-PA"/>
<dbReference type="PANTHER" id="PTHR24379:SF121">
    <property type="entry name" value="C2H2-TYPE DOMAIN-CONTAINING PROTEIN"/>
    <property type="match status" value="1"/>
</dbReference>
<dbReference type="Proteomes" id="UP000682892">
    <property type="component" value="Unassembled WGS sequence"/>
</dbReference>
<dbReference type="GO" id="GO:0008270">
    <property type="term" value="F:zinc ion binding"/>
    <property type="evidence" value="ECO:0007669"/>
    <property type="project" value="UniProtKB-KW"/>
</dbReference>
<dbReference type="OMA" id="HSSTHEM"/>
<feature type="domain" description="C2H2-type" evidence="7">
    <location>
        <begin position="313"/>
        <end position="340"/>
    </location>
</feature>
<accession>Q16YI6</accession>
<evidence type="ECO:0000256" key="3">
    <source>
        <dbReference type="ARBA" id="ARBA00022771"/>
    </source>
</evidence>
<evidence type="ECO:0000256" key="5">
    <source>
        <dbReference type="PROSITE-ProRule" id="PRU00042"/>
    </source>
</evidence>
<dbReference type="VEuPathDB" id="VectorBase:AAEL023261"/>
<evidence type="ECO:0000313" key="8">
    <source>
        <dbReference type="EMBL" id="EAT39670.1"/>
    </source>
</evidence>
<dbReference type="InterPro" id="IPR036236">
    <property type="entry name" value="Znf_C2H2_sf"/>
</dbReference>
<evidence type="ECO:0000313" key="9">
    <source>
        <dbReference type="Proteomes" id="UP000682892"/>
    </source>
</evidence>
<feature type="domain" description="C2H2-type" evidence="7">
    <location>
        <begin position="339"/>
        <end position="366"/>
    </location>
</feature>
<keyword evidence="4" id="KW-0862">Zinc</keyword>
<reference evidence="8" key="1">
    <citation type="submission" date="2005-10" db="EMBL/GenBank/DDBJ databases">
        <authorList>
            <person name="Loftus B.J."/>
            <person name="Nene V.M."/>
            <person name="Hannick L.I."/>
            <person name="Bidwell S."/>
            <person name="Haas B."/>
            <person name="Amedeo P."/>
            <person name="Orvis J."/>
            <person name="Wortman J.R."/>
            <person name="White O.R."/>
            <person name="Salzberg S."/>
            <person name="Shumway M."/>
            <person name="Koo H."/>
            <person name="Zhao Y."/>
            <person name="Holmes M."/>
            <person name="Miller J."/>
            <person name="Schatz M."/>
            <person name="Pop M."/>
            <person name="Pai G."/>
            <person name="Utterback T."/>
            <person name="Rogers Y.-H."/>
            <person name="Kravitz S."/>
            <person name="Fraser C.M."/>
        </authorList>
    </citation>
    <scope>NUCLEOTIDE SEQUENCE</scope>
    <source>
        <strain evidence="8">Liverpool</strain>
    </source>
</reference>